<evidence type="ECO:0000259" key="2">
    <source>
        <dbReference type="Pfam" id="PF00149"/>
    </source>
</evidence>
<dbReference type="Pfam" id="PF00149">
    <property type="entry name" value="Metallophos"/>
    <property type="match status" value="1"/>
</dbReference>
<dbReference type="OrthoDB" id="9809781at2"/>
<keyword evidence="1" id="KW-0732">Signal</keyword>
<proteinExistence type="predicted"/>
<dbReference type="Gene3D" id="3.60.21.10">
    <property type="match status" value="1"/>
</dbReference>
<dbReference type="STRING" id="1891926.Fuma_05849"/>
<dbReference type="SUPFAM" id="SSF56300">
    <property type="entry name" value="Metallo-dependent phosphatases"/>
    <property type="match status" value="1"/>
</dbReference>
<evidence type="ECO:0000313" key="3">
    <source>
        <dbReference type="EMBL" id="APZ96181.1"/>
    </source>
</evidence>
<evidence type="ECO:0000313" key="4">
    <source>
        <dbReference type="Proteomes" id="UP000187735"/>
    </source>
</evidence>
<protein>
    <submittedName>
        <fullName evidence="3">Calcineurin-like phosphoesterase</fullName>
    </submittedName>
</protein>
<dbReference type="PANTHER" id="PTHR22953">
    <property type="entry name" value="ACID PHOSPHATASE RELATED"/>
    <property type="match status" value="1"/>
</dbReference>
<dbReference type="PANTHER" id="PTHR22953:SF153">
    <property type="entry name" value="PURPLE ACID PHOSPHATASE"/>
    <property type="match status" value="1"/>
</dbReference>
<keyword evidence="4" id="KW-1185">Reference proteome</keyword>
<dbReference type="InterPro" id="IPR029052">
    <property type="entry name" value="Metallo-depent_PP-like"/>
</dbReference>
<dbReference type="AlphaFoldDB" id="A0A1P8WQ48"/>
<dbReference type="Proteomes" id="UP000187735">
    <property type="component" value="Chromosome"/>
</dbReference>
<evidence type="ECO:0000256" key="1">
    <source>
        <dbReference type="ARBA" id="ARBA00022729"/>
    </source>
</evidence>
<feature type="domain" description="Calcineurin-like phosphoesterase" evidence="2">
    <location>
        <begin position="156"/>
        <end position="322"/>
    </location>
</feature>
<organism evidence="3 4">
    <name type="scientific">Fuerstiella marisgermanici</name>
    <dbReference type="NCBI Taxonomy" id="1891926"/>
    <lineage>
        <taxon>Bacteria</taxon>
        <taxon>Pseudomonadati</taxon>
        <taxon>Planctomycetota</taxon>
        <taxon>Planctomycetia</taxon>
        <taxon>Planctomycetales</taxon>
        <taxon>Planctomycetaceae</taxon>
        <taxon>Fuerstiella</taxon>
    </lineage>
</organism>
<dbReference type="InterPro" id="IPR004843">
    <property type="entry name" value="Calcineurin-like_PHP"/>
</dbReference>
<sequence length="335" mass="36837">MFSRRQFIGTIPVSAVAVSSIHMQQQINAQDAPGNSTESADLIASPPVVQNPRSNGFGVSIAVKKLATAWVEYGFSKDDLAFTAVASHHGLISADSSALHVRVEHEEPLPTDRPIFYRVVVQTLSYNNAYSLKRGEPQATETYVLRLPAANTNRVRIVSINDTHENLETIRALHGEIEKLQPDLLIWNGDSCNDFDVADEPQQIVLNPAKDISQSWAATRPLVFSNGNHDVRGQRAREVIKSFAGCCESAELPYNQALRFGPLALITLDTGEDKPDHHPVFAGTAAYEPYRQRQAAWLEQILERPDIKTAPFKIVACHIPLRGLAGQNDGTTLDG</sequence>
<dbReference type="EMBL" id="CP017641">
    <property type="protein sequence ID" value="APZ96181.1"/>
    <property type="molecule type" value="Genomic_DNA"/>
</dbReference>
<dbReference type="KEGG" id="fmr:Fuma_05849"/>
<name>A0A1P8WQ48_9PLAN</name>
<dbReference type="RefSeq" id="WP_077027238.1">
    <property type="nucleotide sequence ID" value="NZ_CP017641.1"/>
</dbReference>
<dbReference type="GO" id="GO:0003993">
    <property type="term" value="F:acid phosphatase activity"/>
    <property type="evidence" value="ECO:0007669"/>
    <property type="project" value="InterPro"/>
</dbReference>
<gene>
    <name evidence="3" type="ORF">Fuma_05849</name>
</gene>
<dbReference type="InterPro" id="IPR039331">
    <property type="entry name" value="PAPs-like"/>
</dbReference>
<reference evidence="3 4" key="1">
    <citation type="journal article" date="2016" name="Front. Microbiol.">
        <title>Fuerstia marisgermanicae gen. nov., sp. nov., an Unusual Member of the Phylum Planctomycetes from the German Wadden Sea.</title>
        <authorList>
            <person name="Kohn T."/>
            <person name="Heuer A."/>
            <person name="Jogler M."/>
            <person name="Vollmers J."/>
            <person name="Boedeker C."/>
            <person name="Bunk B."/>
            <person name="Rast P."/>
            <person name="Borchert D."/>
            <person name="Glockner I."/>
            <person name="Freese H.M."/>
            <person name="Klenk H.P."/>
            <person name="Overmann J."/>
            <person name="Kaster A.K."/>
            <person name="Rohde M."/>
            <person name="Wiegand S."/>
            <person name="Jogler C."/>
        </authorList>
    </citation>
    <scope>NUCLEOTIDE SEQUENCE [LARGE SCALE GENOMIC DNA]</scope>
    <source>
        <strain evidence="3 4">NH11</strain>
    </source>
</reference>
<accession>A0A1P8WQ48</accession>